<dbReference type="SUPFAM" id="SSF51735">
    <property type="entry name" value="NAD(P)-binding Rossmann-fold domains"/>
    <property type="match status" value="1"/>
</dbReference>
<dbReference type="GO" id="GO:0004029">
    <property type="term" value="F:aldehyde dehydrogenase (NAD+) activity"/>
    <property type="evidence" value="ECO:0007669"/>
    <property type="project" value="TreeGrafter"/>
</dbReference>
<dbReference type="PANTHER" id="PTHR48079:SF6">
    <property type="entry name" value="NAD(P)-BINDING DOMAIN-CONTAINING PROTEIN-RELATED"/>
    <property type="match status" value="1"/>
</dbReference>
<dbReference type="Gene3D" id="3.40.50.720">
    <property type="entry name" value="NAD(P)-binding Rossmann-like Domain"/>
    <property type="match status" value="1"/>
</dbReference>
<accession>A0A5C6ELL1</accession>
<reference evidence="2 3" key="1">
    <citation type="submission" date="2019-02" db="EMBL/GenBank/DDBJ databases">
        <title>Deep-cultivation of Planctomycetes and their phenomic and genomic characterization uncovers novel biology.</title>
        <authorList>
            <person name="Wiegand S."/>
            <person name="Jogler M."/>
            <person name="Boedeker C."/>
            <person name="Pinto D."/>
            <person name="Vollmers J."/>
            <person name="Rivas-Marin E."/>
            <person name="Kohn T."/>
            <person name="Peeters S.H."/>
            <person name="Heuer A."/>
            <person name="Rast P."/>
            <person name="Oberbeckmann S."/>
            <person name="Bunk B."/>
            <person name="Jeske O."/>
            <person name="Meyerdierks A."/>
            <person name="Storesund J.E."/>
            <person name="Kallscheuer N."/>
            <person name="Luecker S."/>
            <person name="Lage O.M."/>
            <person name="Pohl T."/>
            <person name="Merkel B.J."/>
            <person name="Hornburger P."/>
            <person name="Mueller R.-W."/>
            <person name="Bruemmer F."/>
            <person name="Labrenz M."/>
            <person name="Spormann A.M."/>
            <person name="Op Den Camp H."/>
            <person name="Overmann J."/>
            <person name="Amann R."/>
            <person name="Jetten M.S.M."/>
            <person name="Mascher T."/>
            <person name="Medema M.H."/>
            <person name="Devos D.P."/>
            <person name="Kaster A.-K."/>
            <person name="Ovreas L."/>
            <person name="Rohde M."/>
            <person name="Galperin M.Y."/>
            <person name="Jogler C."/>
        </authorList>
    </citation>
    <scope>NUCLEOTIDE SEQUENCE [LARGE SCALE GENOMIC DNA]</scope>
    <source>
        <strain evidence="2 3">Poly59</strain>
    </source>
</reference>
<name>A0A5C6ELL1_9BACT</name>
<dbReference type="PANTHER" id="PTHR48079">
    <property type="entry name" value="PROTEIN YEEZ"/>
    <property type="match status" value="1"/>
</dbReference>
<feature type="domain" description="NAD-dependent epimerase/dehydratase" evidence="1">
    <location>
        <begin position="3"/>
        <end position="224"/>
    </location>
</feature>
<evidence type="ECO:0000259" key="1">
    <source>
        <dbReference type="Pfam" id="PF01370"/>
    </source>
</evidence>
<keyword evidence="2" id="KW-0456">Lyase</keyword>
<dbReference type="GO" id="GO:0008460">
    <property type="term" value="F:dTDP-glucose 4,6-dehydratase activity"/>
    <property type="evidence" value="ECO:0007669"/>
    <property type="project" value="UniProtKB-EC"/>
</dbReference>
<dbReference type="OrthoDB" id="9811743at2"/>
<sequence>MRILVTGGTGLLGNNILRQLAADRPDHSLTALVRSQPKPQVFAGLDVSCAIGDLGDEETFSAIRQAVADCDVVIHSAALIHIGWQRMEESMRVNRDGTAMIVEACIEHDKPIVHIGTVDTLALGAREKPASETTRLNENGSATLCSYVASKRAGVDVVKSAVRRGLQALIIHPGFMLGPWDWKPSSGQMIVEVAKTWRPLAPSGGCSLCDARDVAAGTIAAMDAITQPRPTRPTDSPIKSGREYILAGENWTYFELWREIAKRTGARKPIMPAGPGQILIGEIAASMLSKISANEGVFNSAALEMSTQFHWYDSQRAHDELGYRIRDPSISLDDAVDWIQNRFPTQAGR</sequence>
<dbReference type="EMBL" id="SJPX01000005">
    <property type="protein sequence ID" value="TWU48169.1"/>
    <property type="molecule type" value="Genomic_DNA"/>
</dbReference>
<dbReference type="GO" id="GO:0005737">
    <property type="term" value="C:cytoplasm"/>
    <property type="evidence" value="ECO:0007669"/>
    <property type="project" value="TreeGrafter"/>
</dbReference>
<dbReference type="AlphaFoldDB" id="A0A5C6ELL1"/>
<dbReference type="InterPro" id="IPR051783">
    <property type="entry name" value="NAD(P)-dependent_oxidoreduct"/>
</dbReference>
<dbReference type="RefSeq" id="WP_146536573.1">
    <property type="nucleotide sequence ID" value="NZ_SJPX01000005.1"/>
</dbReference>
<dbReference type="Proteomes" id="UP000317977">
    <property type="component" value="Unassembled WGS sequence"/>
</dbReference>
<protein>
    <submittedName>
        <fullName evidence="2">dTDP-glucose 4,6-dehydratase</fullName>
        <ecNumber evidence="2">4.2.1.46</ecNumber>
    </submittedName>
</protein>
<keyword evidence="3" id="KW-1185">Reference proteome</keyword>
<gene>
    <name evidence="2" type="primary">rmlB</name>
    <name evidence="2" type="ORF">Poly59_50150</name>
</gene>
<dbReference type="Pfam" id="PF01370">
    <property type="entry name" value="Epimerase"/>
    <property type="match status" value="1"/>
</dbReference>
<dbReference type="InterPro" id="IPR036291">
    <property type="entry name" value="NAD(P)-bd_dom_sf"/>
</dbReference>
<evidence type="ECO:0000313" key="3">
    <source>
        <dbReference type="Proteomes" id="UP000317977"/>
    </source>
</evidence>
<dbReference type="EC" id="4.2.1.46" evidence="2"/>
<comment type="caution">
    <text evidence="2">The sequence shown here is derived from an EMBL/GenBank/DDBJ whole genome shotgun (WGS) entry which is preliminary data.</text>
</comment>
<proteinExistence type="predicted"/>
<organism evidence="2 3">
    <name type="scientific">Rubripirellula reticaptiva</name>
    <dbReference type="NCBI Taxonomy" id="2528013"/>
    <lineage>
        <taxon>Bacteria</taxon>
        <taxon>Pseudomonadati</taxon>
        <taxon>Planctomycetota</taxon>
        <taxon>Planctomycetia</taxon>
        <taxon>Pirellulales</taxon>
        <taxon>Pirellulaceae</taxon>
        <taxon>Rubripirellula</taxon>
    </lineage>
</organism>
<dbReference type="InterPro" id="IPR001509">
    <property type="entry name" value="Epimerase_deHydtase"/>
</dbReference>
<evidence type="ECO:0000313" key="2">
    <source>
        <dbReference type="EMBL" id="TWU48169.1"/>
    </source>
</evidence>